<gene>
    <name evidence="3" type="primary">ureF</name>
    <name evidence="4" type="ORF">J2S10_003698</name>
</gene>
<evidence type="ECO:0000256" key="1">
    <source>
        <dbReference type="ARBA" id="ARBA00022988"/>
    </source>
</evidence>
<evidence type="ECO:0000256" key="2">
    <source>
        <dbReference type="ARBA" id="ARBA00023186"/>
    </source>
</evidence>
<proteinExistence type="inferred from homology"/>
<organism evidence="4 5">
    <name type="scientific">Neobacillus ginsengisoli</name>
    <dbReference type="NCBI Taxonomy" id="904295"/>
    <lineage>
        <taxon>Bacteria</taxon>
        <taxon>Bacillati</taxon>
        <taxon>Bacillota</taxon>
        <taxon>Bacilli</taxon>
        <taxon>Bacillales</taxon>
        <taxon>Bacillaceae</taxon>
        <taxon>Neobacillus</taxon>
    </lineage>
</organism>
<comment type="function">
    <text evidence="3">Required for maturation of urease via the functional incorporation of the urease nickel metallocenter.</text>
</comment>
<comment type="subcellular location">
    <subcellularLocation>
        <location evidence="3">Cytoplasm</location>
    </subcellularLocation>
</comment>
<evidence type="ECO:0000313" key="4">
    <source>
        <dbReference type="EMBL" id="MDQ0200509.1"/>
    </source>
</evidence>
<evidence type="ECO:0000256" key="3">
    <source>
        <dbReference type="HAMAP-Rule" id="MF_01385"/>
    </source>
</evidence>
<dbReference type="HAMAP" id="MF_01385">
    <property type="entry name" value="UreF"/>
    <property type="match status" value="1"/>
</dbReference>
<dbReference type="Pfam" id="PF01730">
    <property type="entry name" value="UreF"/>
    <property type="match status" value="1"/>
</dbReference>
<sequence>MVNQLLSLLQLGDSNFPSGAFSHSFGLETYIQEEAVHNKKTFFEWVRIFLEKQLTFTDGFACRLTFEAMSTNEISEIWKLDRKLFVQNMPEEAREANRRIGERLVRMGIDLYSIHLLGEYIGKIRMKEAFGHPAIAFAMISHFLQIDKKQAILTYLHSTIVTLVQNGVRGIPLGQTDGQRILVEVQPYLLKTIEKIETLDVDDFGAVAPGLEIAQMRHEQLLVRLFMS</sequence>
<dbReference type="Proteomes" id="UP001224122">
    <property type="component" value="Unassembled WGS sequence"/>
</dbReference>
<name>A0ABT9XY66_9BACI</name>
<comment type="similarity">
    <text evidence="3">Belongs to the UreF family.</text>
</comment>
<dbReference type="PANTHER" id="PTHR33620">
    <property type="entry name" value="UREASE ACCESSORY PROTEIN F"/>
    <property type="match status" value="1"/>
</dbReference>
<dbReference type="PIRSF" id="PIRSF009467">
    <property type="entry name" value="Ureas_acces_UreF"/>
    <property type="match status" value="1"/>
</dbReference>
<keyword evidence="2 3" id="KW-0143">Chaperone</keyword>
<keyword evidence="1 3" id="KW-0996">Nickel insertion</keyword>
<dbReference type="InterPro" id="IPR002639">
    <property type="entry name" value="UreF"/>
</dbReference>
<evidence type="ECO:0000313" key="5">
    <source>
        <dbReference type="Proteomes" id="UP001224122"/>
    </source>
</evidence>
<comment type="caution">
    <text evidence="4">The sequence shown here is derived from an EMBL/GenBank/DDBJ whole genome shotgun (WGS) entry which is preliminary data.</text>
</comment>
<reference evidence="4 5" key="1">
    <citation type="submission" date="2023-07" db="EMBL/GenBank/DDBJ databases">
        <title>Genomic Encyclopedia of Type Strains, Phase IV (KMG-IV): sequencing the most valuable type-strain genomes for metagenomic binning, comparative biology and taxonomic classification.</title>
        <authorList>
            <person name="Goeker M."/>
        </authorList>
    </citation>
    <scope>NUCLEOTIDE SEQUENCE [LARGE SCALE GENOMIC DNA]</scope>
    <source>
        <strain evidence="4 5">DSM 27594</strain>
    </source>
</reference>
<dbReference type="EMBL" id="JAUSTW010000006">
    <property type="protein sequence ID" value="MDQ0200509.1"/>
    <property type="molecule type" value="Genomic_DNA"/>
</dbReference>
<keyword evidence="3" id="KW-0963">Cytoplasm</keyword>
<protein>
    <recommendedName>
        <fullName evidence="3">Urease accessory protein UreF</fullName>
    </recommendedName>
</protein>
<dbReference type="Gene3D" id="1.10.4190.10">
    <property type="entry name" value="Urease accessory protein UreF"/>
    <property type="match status" value="1"/>
</dbReference>
<accession>A0ABT9XY66</accession>
<keyword evidence="5" id="KW-1185">Reference proteome</keyword>
<dbReference type="RefSeq" id="WP_307410431.1">
    <property type="nucleotide sequence ID" value="NZ_JAUSTW010000006.1"/>
</dbReference>
<dbReference type="PANTHER" id="PTHR33620:SF1">
    <property type="entry name" value="UREASE ACCESSORY PROTEIN F"/>
    <property type="match status" value="1"/>
</dbReference>
<dbReference type="InterPro" id="IPR038277">
    <property type="entry name" value="UreF_sf"/>
</dbReference>
<comment type="subunit">
    <text evidence="3">UreD, UreF and UreG form a complex that acts as a GTP-hydrolysis-dependent molecular chaperone, activating the urease apoprotein by helping to assemble the nickel containing metallocenter of UreC. The UreE protein probably delivers the nickel.</text>
</comment>